<accession>A0A512D478</accession>
<dbReference type="Proteomes" id="UP000321534">
    <property type="component" value="Unassembled WGS sequence"/>
</dbReference>
<gene>
    <name evidence="1" type="ORF">TAE01_28700</name>
</gene>
<evidence type="ECO:0000313" key="1">
    <source>
        <dbReference type="EMBL" id="GEO31060.1"/>
    </source>
</evidence>
<proteinExistence type="predicted"/>
<organism evidence="1 2">
    <name type="scientific">Terrabacter aerolatus</name>
    <dbReference type="NCBI Taxonomy" id="422442"/>
    <lineage>
        <taxon>Bacteria</taxon>
        <taxon>Bacillati</taxon>
        <taxon>Actinomycetota</taxon>
        <taxon>Actinomycetes</taxon>
        <taxon>Micrococcales</taxon>
        <taxon>Intrasporangiaceae</taxon>
        <taxon>Terrabacter</taxon>
    </lineage>
</organism>
<name>A0A512D478_9MICO</name>
<dbReference type="OrthoDB" id="4870634at2"/>
<dbReference type="EMBL" id="BJYX01000016">
    <property type="protein sequence ID" value="GEO31060.1"/>
    <property type="molecule type" value="Genomic_DNA"/>
</dbReference>
<evidence type="ECO:0000313" key="2">
    <source>
        <dbReference type="Proteomes" id="UP000321534"/>
    </source>
</evidence>
<keyword evidence="2" id="KW-1185">Reference proteome</keyword>
<reference evidence="1 2" key="1">
    <citation type="submission" date="2019-07" db="EMBL/GenBank/DDBJ databases">
        <title>Whole genome shotgun sequence of Terrabacter aerolatus NBRC 106305.</title>
        <authorList>
            <person name="Hosoyama A."/>
            <person name="Uohara A."/>
            <person name="Ohji S."/>
            <person name="Ichikawa N."/>
        </authorList>
    </citation>
    <scope>NUCLEOTIDE SEQUENCE [LARGE SCALE GENOMIC DNA]</scope>
    <source>
        <strain evidence="1 2">NBRC 106305</strain>
    </source>
</reference>
<protein>
    <submittedName>
        <fullName evidence="1">Uncharacterized protein</fullName>
    </submittedName>
</protein>
<dbReference type="AlphaFoldDB" id="A0A512D478"/>
<comment type="caution">
    <text evidence="1">The sequence shown here is derived from an EMBL/GenBank/DDBJ whole genome shotgun (WGS) entry which is preliminary data.</text>
</comment>
<sequence>MGSPTPQEVSDELRRVVERWHQLPLDHALSRMPSVRVLVQSLADRVAGERGVPVRPVPDLGPAAVMDQLAVMVFELFRSRPTTDPAGVADELAGIRRLL</sequence>